<comment type="caution">
    <text evidence="9">The sequence shown here is derived from an EMBL/GenBank/DDBJ whole genome shotgun (WGS) entry which is preliminary data.</text>
</comment>
<feature type="chain" id="PRO_5006939741" evidence="7">
    <location>
        <begin position="28"/>
        <end position="1643"/>
    </location>
</feature>
<dbReference type="CDD" id="cd00201">
    <property type="entry name" value="WW"/>
    <property type="match status" value="2"/>
</dbReference>
<dbReference type="STRING" id="4790.A0A0W8B4P6"/>
<dbReference type="SUPFAM" id="SSF52540">
    <property type="entry name" value="P-loop containing nucleoside triphosphate hydrolases"/>
    <property type="match status" value="1"/>
</dbReference>
<proteinExistence type="predicted"/>
<keyword evidence="5" id="KW-0175">Coiled coil</keyword>
<dbReference type="SMART" id="SM00015">
    <property type="entry name" value="IQ"/>
    <property type="match status" value="19"/>
</dbReference>
<dbReference type="GO" id="GO:0005737">
    <property type="term" value="C:cytoplasm"/>
    <property type="evidence" value="ECO:0007669"/>
    <property type="project" value="UniProtKB-SubCell"/>
</dbReference>
<feature type="region of interest" description="Disordered" evidence="6">
    <location>
        <begin position="347"/>
        <end position="404"/>
    </location>
</feature>
<evidence type="ECO:0000259" key="8">
    <source>
        <dbReference type="PROSITE" id="PS50020"/>
    </source>
</evidence>
<feature type="domain" description="WW" evidence="8">
    <location>
        <begin position="1494"/>
        <end position="1522"/>
    </location>
</feature>
<dbReference type="Gene3D" id="2.20.70.10">
    <property type="match status" value="2"/>
</dbReference>
<dbReference type="PANTHER" id="PTHR22706">
    <property type="entry name" value="ASSEMBLY FACTOR FOR SPINDLE MICROTUBULES"/>
    <property type="match status" value="1"/>
</dbReference>
<reference evidence="9 10" key="1">
    <citation type="submission" date="2015-11" db="EMBL/GenBank/DDBJ databases">
        <title>Genomes and virulence difference between two physiological races of Phytophthora nicotianae.</title>
        <authorList>
            <person name="Liu H."/>
            <person name="Ma X."/>
            <person name="Yu H."/>
            <person name="Fang D."/>
            <person name="Li Y."/>
            <person name="Wang X."/>
            <person name="Wang W."/>
            <person name="Dong Y."/>
            <person name="Xiao B."/>
        </authorList>
    </citation>
    <scope>NUCLEOTIDE SEQUENCE [LARGE SCALE GENOMIC DNA]</scope>
    <source>
        <strain evidence="10">race 0</strain>
    </source>
</reference>
<keyword evidence="2" id="KW-0963">Cytoplasm</keyword>
<gene>
    <name evidence="9" type="ORF">AM587_10016180</name>
</gene>
<dbReference type="EMBL" id="LNFO01006082">
    <property type="protein sequence ID" value="KUF66914.1"/>
    <property type="molecule type" value="Genomic_DNA"/>
</dbReference>
<evidence type="ECO:0000256" key="6">
    <source>
        <dbReference type="SAM" id="MobiDB-lite"/>
    </source>
</evidence>
<dbReference type="PROSITE" id="PS50096">
    <property type="entry name" value="IQ"/>
    <property type="match status" value="15"/>
</dbReference>
<keyword evidence="7" id="KW-0732">Signal</keyword>
<dbReference type="InterPro" id="IPR012891">
    <property type="entry name" value="GCK_dom"/>
</dbReference>
<dbReference type="GO" id="GO:0000922">
    <property type="term" value="C:spindle pole"/>
    <property type="evidence" value="ECO:0007669"/>
    <property type="project" value="TreeGrafter"/>
</dbReference>
<dbReference type="Pfam" id="PF00397">
    <property type="entry name" value="WW"/>
    <property type="match status" value="1"/>
</dbReference>
<evidence type="ECO:0000256" key="5">
    <source>
        <dbReference type="SAM" id="Coils"/>
    </source>
</evidence>
<sequence>MSTTFLRTRRLLPFLAAPTALLSVSSAHLEAAEPEPEATPPSHPAVDFVGVFVEKESAARLRKQFPAKFGSADEPLVVVLRFQPTVEEQEAFAPILGRAAKLHVKGLAEDDHAQTVLVAVTTETGESLEYEGAAEPAHATLSTSAGGLSAGYSSVLLERLRASDKLRYLLDDEEDTNEWTGELPAFESKHLPLFSPFPAVEAKIVKVDAKHSEQLALQGTVCLSSRFDVATGKCQAPKAECGFCKFMKAGPCGKEFTAWEACLDRCKKSGDDFIEKCGAQTLALRDCVDANPEYYHVLNDGPDEEKPDEETEVKAEAEENHIVTSLLRPLATLDRLKSIDAVPVSSWDKEAATRRPQLVQLPSGPVSAPKKLQQQQQQHASPNQRSATPLQPLPKTSGIRLNRSTKRVTKVPKLSFTKRRGRNAISNQFSLDGARQVNAGVYLLENVNTGHRYFGTTWDLQNAAAQSFHDLQLGVHPHQALSTCFILYGEAASGIRFRVLEQVSPPSSPKPPVYTDQVRAKRRRIKRLLAGREADNNEDGFDVRAMERKLATRLRFHHRKVIRRAAYKIVRRFLVMPILARAWPLWVRAAEGCALVERTAATVEIQRVARGYLDRVMVDKIRRDRAARTLLRFMRRCHFTLACRRRARSRLESKAARVLQRSMREFVARRKARRRRDGVRRWLAARKLQTHVRRHLARRLVDRMRLDKRRARAAVDMQRTTRGHLARLRVQRQRQRRIDDKAATDIQKIWRGYSTRTKVTLRSLGALSTHRLHHCSIDELRDEAARTIQQAYSRWEARRLREQNEKATTIRLAYRNYVARKFGWAAVTVMLETAMANRIQRAGRRWMFQRKLRRVVNEFRRDKAALTIQCCTRQHHARLKLYRLRKKKKCAQAIRQIQAFWRGCWMLLNLLERILKRKRERAAKRIQATYRAWIARREYVAIRDLARRNRAATKMQCMFRARQARRELMRRQVVRRLGACESCRSQLATVYHFEAESELCAACSDEFASLGDAVMETIDVTVYRRILVPLMSAQRAYRAFQTQMRLRFGTCTLCEKHAVRRSCWSCLYGQGFTANVGKRNGKPAMGLTFCRSCDALFHERKQHQRKDIELAYTEDAAAVTIQKYYRRFAQRCTVADLRLAQQTLAAKRVQVCFRRHRQRRITRAICAAHRRQQVLEAGAALTIQRAVRGYLARCELLHLKYERDSAIKIQRAFRRYQARRVYNAAVVIQSHVRGWLARRVACILRQERQGRQQNAAACCIQRHVRGFLARRRVWHLRQHKAAVRIQSAWRGYVARCELHALQLEKQRRFNEELRTRLSAVAAQIAECERAAATCIQTEVRGRQARIELYRRKLQAARSAREQLRDNAVALEAASATCIQRHVRERLTAPVSHHRLRAQCCARCFLSRRTVKRMRLEKQSAVRIQRAFRYSRAKRRLARLVDDDTTPASAWVELFDEASGCVYYYHTETGESVWERPAEMDTSPEDATSENVGEWVEYWDENVGTSYFYNVKTGEATWATPAGYQSSNLEDTTTAETWPLNNGGSYYTLQPRSKLESKDAENQKTEVYGDQYAPYGYEDQAYYDNNHEEGAYYYYGDGTAYAYPDDEPVDTEYDINYKIYLTQIAQEQQQQQQQDQKPNDTKQA</sequence>
<evidence type="ECO:0000256" key="2">
    <source>
        <dbReference type="ARBA" id="ARBA00022490"/>
    </source>
</evidence>
<dbReference type="PROSITE" id="PS50020">
    <property type="entry name" value="WW_DOMAIN_2"/>
    <property type="match status" value="2"/>
</dbReference>
<dbReference type="InterPro" id="IPR000048">
    <property type="entry name" value="IQ_motif_EF-hand-BS"/>
</dbReference>
<evidence type="ECO:0000256" key="4">
    <source>
        <dbReference type="ARBA" id="ARBA00022860"/>
    </source>
</evidence>
<feature type="coiled-coil region" evidence="5">
    <location>
        <begin position="1310"/>
        <end position="1373"/>
    </location>
</feature>
<evidence type="ECO:0000313" key="10">
    <source>
        <dbReference type="Proteomes" id="UP000052943"/>
    </source>
</evidence>
<dbReference type="GO" id="GO:0005516">
    <property type="term" value="F:calmodulin binding"/>
    <property type="evidence" value="ECO:0007669"/>
    <property type="project" value="UniProtKB-KW"/>
</dbReference>
<dbReference type="OrthoDB" id="2148418at2759"/>
<dbReference type="Pfam" id="PF07802">
    <property type="entry name" value="GCK"/>
    <property type="match status" value="1"/>
</dbReference>
<name>A0A0W8B4P6_PHYNI</name>
<dbReference type="Pfam" id="PF00612">
    <property type="entry name" value="IQ"/>
    <property type="match status" value="10"/>
</dbReference>
<dbReference type="CDD" id="cd23767">
    <property type="entry name" value="IQCD"/>
    <property type="match status" value="1"/>
</dbReference>
<evidence type="ECO:0000256" key="3">
    <source>
        <dbReference type="ARBA" id="ARBA00022737"/>
    </source>
</evidence>
<dbReference type="GO" id="GO:0007051">
    <property type="term" value="P:spindle organization"/>
    <property type="evidence" value="ECO:0007669"/>
    <property type="project" value="TreeGrafter"/>
</dbReference>
<evidence type="ECO:0000256" key="1">
    <source>
        <dbReference type="ARBA" id="ARBA00004496"/>
    </source>
</evidence>
<accession>A0A0W8B4P6</accession>
<dbReference type="PANTHER" id="PTHR22706:SF1">
    <property type="entry name" value="ASSEMBLY FACTOR FOR SPINDLE MICROTUBULES"/>
    <property type="match status" value="1"/>
</dbReference>
<dbReference type="SMART" id="SM01227">
    <property type="entry name" value="GCK"/>
    <property type="match status" value="1"/>
</dbReference>
<feature type="domain" description="WW" evidence="8">
    <location>
        <begin position="1444"/>
        <end position="1478"/>
    </location>
</feature>
<dbReference type="InterPro" id="IPR027417">
    <property type="entry name" value="P-loop_NTPase"/>
</dbReference>
<evidence type="ECO:0000256" key="7">
    <source>
        <dbReference type="SAM" id="SignalP"/>
    </source>
</evidence>
<feature type="region of interest" description="Disordered" evidence="6">
    <location>
        <begin position="298"/>
        <end position="319"/>
    </location>
</feature>
<dbReference type="Gene3D" id="1.20.5.190">
    <property type="match status" value="5"/>
</dbReference>
<keyword evidence="3" id="KW-0677">Repeat</keyword>
<dbReference type="Proteomes" id="UP000052943">
    <property type="component" value="Unassembled WGS sequence"/>
</dbReference>
<dbReference type="GO" id="GO:0051295">
    <property type="term" value="P:establishment of meiotic spindle localization"/>
    <property type="evidence" value="ECO:0007669"/>
    <property type="project" value="TreeGrafter"/>
</dbReference>
<dbReference type="SUPFAM" id="SSF51045">
    <property type="entry name" value="WW domain"/>
    <property type="match status" value="1"/>
</dbReference>
<organism evidence="9 10">
    <name type="scientific">Phytophthora nicotianae</name>
    <name type="common">Potato buckeye rot agent</name>
    <name type="synonym">Phytophthora parasitica</name>
    <dbReference type="NCBI Taxonomy" id="4792"/>
    <lineage>
        <taxon>Eukaryota</taxon>
        <taxon>Sar</taxon>
        <taxon>Stramenopiles</taxon>
        <taxon>Oomycota</taxon>
        <taxon>Peronosporomycetes</taxon>
        <taxon>Peronosporales</taxon>
        <taxon>Peronosporaceae</taxon>
        <taxon>Phytophthora</taxon>
    </lineage>
</organism>
<protein>
    <submittedName>
        <fullName evidence="9">Abnormal spindle microcephaly-associated protein</fullName>
    </submittedName>
</protein>
<dbReference type="InterPro" id="IPR036020">
    <property type="entry name" value="WW_dom_sf"/>
</dbReference>
<dbReference type="InterPro" id="IPR001202">
    <property type="entry name" value="WW_dom"/>
</dbReference>
<comment type="subcellular location">
    <subcellularLocation>
        <location evidence="1">Cytoplasm</location>
    </subcellularLocation>
</comment>
<feature type="compositionally biased region" description="Polar residues" evidence="6">
    <location>
        <begin position="379"/>
        <end position="389"/>
    </location>
</feature>
<dbReference type="GO" id="GO:0000278">
    <property type="term" value="P:mitotic cell cycle"/>
    <property type="evidence" value="ECO:0007669"/>
    <property type="project" value="TreeGrafter"/>
</dbReference>
<dbReference type="SMART" id="SM00456">
    <property type="entry name" value="WW"/>
    <property type="match status" value="2"/>
</dbReference>
<keyword evidence="4" id="KW-0112">Calmodulin-binding</keyword>
<feature type="compositionally biased region" description="Acidic residues" evidence="6">
    <location>
        <begin position="301"/>
        <end position="311"/>
    </location>
</feature>
<evidence type="ECO:0000313" key="9">
    <source>
        <dbReference type="EMBL" id="KUF66914.1"/>
    </source>
</evidence>
<feature type="signal peptide" evidence="7">
    <location>
        <begin position="1"/>
        <end position="27"/>
    </location>
</feature>
<dbReference type="Gene3D" id="1.10.287.2900">
    <property type="match status" value="1"/>
</dbReference>
<dbReference type="InterPro" id="IPR051185">
    <property type="entry name" value="ASPM"/>
</dbReference>